<gene>
    <name evidence="2" type="ORF">TWF506_005075</name>
</gene>
<dbReference type="PANTHER" id="PTHR46082:SF11">
    <property type="entry name" value="AAA+ ATPASE DOMAIN-CONTAINING PROTEIN-RELATED"/>
    <property type="match status" value="1"/>
</dbReference>
<dbReference type="Proteomes" id="UP001307849">
    <property type="component" value="Unassembled WGS sequence"/>
</dbReference>
<feature type="domain" description="Nucleoside phosphorylase" evidence="1">
    <location>
        <begin position="11"/>
        <end position="301"/>
    </location>
</feature>
<dbReference type="InterPro" id="IPR035994">
    <property type="entry name" value="Nucleoside_phosphorylase_sf"/>
</dbReference>
<comment type="caution">
    <text evidence="2">The sequence shown here is derived from an EMBL/GenBank/DDBJ whole genome shotgun (WGS) entry which is preliminary data.</text>
</comment>
<dbReference type="PANTHER" id="PTHR46082">
    <property type="entry name" value="ATP/GTP-BINDING PROTEIN-RELATED"/>
    <property type="match status" value="1"/>
</dbReference>
<dbReference type="AlphaFoldDB" id="A0AAN8RVS7"/>
<dbReference type="InterPro" id="IPR000845">
    <property type="entry name" value="Nucleoside_phosphorylase_d"/>
</dbReference>
<dbReference type="GO" id="GO:0009116">
    <property type="term" value="P:nucleoside metabolic process"/>
    <property type="evidence" value="ECO:0007669"/>
    <property type="project" value="InterPro"/>
</dbReference>
<evidence type="ECO:0000313" key="3">
    <source>
        <dbReference type="Proteomes" id="UP001307849"/>
    </source>
</evidence>
<dbReference type="InterPro" id="IPR053137">
    <property type="entry name" value="NLR-like"/>
</dbReference>
<dbReference type="GO" id="GO:0003824">
    <property type="term" value="F:catalytic activity"/>
    <property type="evidence" value="ECO:0007669"/>
    <property type="project" value="InterPro"/>
</dbReference>
<sequence>MAESVIGNYTVGWICALQEEYEAAHKMLDVVFDPVPLLPKQTDVKDNNTYDFGRINGHYVVIGCLPNRRYGTVSAANVAKDMVRSFPNLRFGLMVGLGGGAPTQQKDVRLGDVVVSQPEGNFGGVVQFYPGDRPQGPGDGKLLQTLQVTKHLNSPPTVLLEAISQVLRVHQDPRQPDKLAENIKLMNDVPRFRRPAQDRLYKANYLHKREDKIKTCRDCGEDQLVERPRRAGNREVMIHHGTIASTDTLMKNSHARDHYARGMGVLCFEMEAAGLMNNLPCLVVRGICDYCDSHKNDDWHDYAALTAAAYARELLYNVKPAVVRGMPSWASVFK</sequence>
<organism evidence="2 3">
    <name type="scientific">Arthrobotrys conoides</name>
    <dbReference type="NCBI Taxonomy" id="74498"/>
    <lineage>
        <taxon>Eukaryota</taxon>
        <taxon>Fungi</taxon>
        <taxon>Dikarya</taxon>
        <taxon>Ascomycota</taxon>
        <taxon>Pezizomycotina</taxon>
        <taxon>Orbiliomycetes</taxon>
        <taxon>Orbiliales</taxon>
        <taxon>Orbiliaceae</taxon>
        <taxon>Arthrobotrys</taxon>
    </lineage>
</organism>
<dbReference type="Pfam" id="PF01048">
    <property type="entry name" value="PNP_UDP_1"/>
    <property type="match status" value="1"/>
</dbReference>
<accession>A0AAN8RVS7</accession>
<protein>
    <recommendedName>
        <fullName evidence="1">Nucleoside phosphorylase domain-containing protein</fullName>
    </recommendedName>
</protein>
<proteinExistence type="predicted"/>
<name>A0AAN8RVS7_9PEZI</name>
<evidence type="ECO:0000313" key="2">
    <source>
        <dbReference type="EMBL" id="KAK6517900.1"/>
    </source>
</evidence>
<dbReference type="SUPFAM" id="SSF53167">
    <property type="entry name" value="Purine and uridine phosphorylases"/>
    <property type="match status" value="1"/>
</dbReference>
<evidence type="ECO:0000259" key="1">
    <source>
        <dbReference type="Pfam" id="PF01048"/>
    </source>
</evidence>
<dbReference type="EMBL" id="JAVHJM010000002">
    <property type="protein sequence ID" value="KAK6517900.1"/>
    <property type="molecule type" value="Genomic_DNA"/>
</dbReference>
<dbReference type="Gene3D" id="3.40.50.1580">
    <property type="entry name" value="Nucleoside phosphorylase domain"/>
    <property type="match status" value="1"/>
</dbReference>
<reference evidence="2 3" key="1">
    <citation type="submission" date="2019-10" db="EMBL/GenBank/DDBJ databases">
        <authorList>
            <person name="Palmer J.M."/>
        </authorList>
    </citation>
    <scope>NUCLEOTIDE SEQUENCE [LARGE SCALE GENOMIC DNA]</scope>
    <source>
        <strain evidence="2 3">TWF506</strain>
    </source>
</reference>
<keyword evidence="3" id="KW-1185">Reference proteome</keyword>